<comment type="subcellular location">
    <subcellularLocation>
        <location evidence="1">Endomembrane system</location>
        <topology evidence="1">Multi-pass membrane protein</topology>
    </subcellularLocation>
</comment>
<evidence type="ECO:0000259" key="6">
    <source>
        <dbReference type="Pfam" id="PF02656"/>
    </source>
</evidence>
<evidence type="ECO:0000256" key="5">
    <source>
        <dbReference type="SAM" id="Phobius"/>
    </source>
</evidence>
<evidence type="ECO:0000313" key="8">
    <source>
        <dbReference type="Proteomes" id="UP000324479"/>
    </source>
</evidence>
<dbReference type="Pfam" id="PF02656">
    <property type="entry name" value="DUF202"/>
    <property type="match status" value="1"/>
</dbReference>
<feature type="transmembrane region" description="Helical" evidence="5">
    <location>
        <begin position="32"/>
        <end position="53"/>
    </location>
</feature>
<protein>
    <submittedName>
        <fullName evidence="7">DUF202 domain-containing protein</fullName>
    </submittedName>
</protein>
<dbReference type="InterPro" id="IPR003807">
    <property type="entry name" value="DUF202"/>
</dbReference>
<organism evidence="7 8">
    <name type="scientific">Roseiconus nitratireducens</name>
    <dbReference type="NCBI Taxonomy" id="2605748"/>
    <lineage>
        <taxon>Bacteria</taxon>
        <taxon>Pseudomonadati</taxon>
        <taxon>Planctomycetota</taxon>
        <taxon>Planctomycetia</taxon>
        <taxon>Pirellulales</taxon>
        <taxon>Pirellulaceae</taxon>
        <taxon>Roseiconus</taxon>
    </lineage>
</organism>
<gene>
    <name evidence="7" type="ORF">FYK55_19975</name>
</gene>
<dbReference type="Proteomes" id="UP000324479">
    <property type="component" value="Unassembled WGS sequence"/>
</dbReference>
<sequence length="97" mass="10602">MNEPDAKHDLRPEPPLPDLALVRTDLANERTLLAYGRTALMLAGTGVSLIKFLKPSPEMLLLGWFLVAAGLVVGVIGVIRFTGLKRRLKRSHEMLGG</sequence>
<evidence type="ECO:0000256" key="3">
    <source>
        <dbReference type="ARBA" id="ARBA00022989"/>
    </source>
</evidence>
<reference evidence="7 8" key="1">
    <citation type="submission" date="2019-08" db="EMBL/GenBank/DDBJ databases">
        <authorList>
            <person name="Dhanesh K."/>
            <person name="Kumar G."/>
            <person name="Sasikala C."/>
            <person name="Venkata Ramana C."/>
        </authorList>
    </citation>
    <scope>NUCLEOTIDE SEQUENCE [LARGE SCALE GENOMIC DNA]</scope>
    <source>
        <strain evidence="7 8">JC645</strain>
    </source>
</reference>
<name>A0A5M6D305_9BACT</name>
<keyword evidence="2 5" id="KW-0812">Transmembrane</keyword>
<dbReference type="AlphaFoldDB" id="A0A5M6D305"/>
<feature type="domain" description="DUF202" evidence="6">
    <location>
        <begin position="23"/>
        <end position="85"/>
    </location>
</feature>
<feature type="transmembrane region" description="Helical" evidence="5">
    <location>
        <begin position="59"/>
        <end position="81"/>
    </location>
</feature>
<evidence type="ECO:0000313" key="7">
    <source>
        <dbReference type="EMBL" id="KAA5540672.1"/>
    </source>
</evidence>
<accession>A0A5M6D305</accession>
<dbReference type="EMBL" id="VWOX01000012">
    <property type="protein sequence ID" value="KAA5540672.1"/>
    <property type="molecule type" value="Genomic_DNA"/>
</dbReference>
<evidence type="ECO:0000256" key="1">
    <source>
        <dbReference type="ARBA" id="ARBA00004127"/>
    </source>
</evidence>
<proteinExistence type="predicted"/>
<keyword evidence="4 5" id="KW-0472">Membrane</keyword>
<evidence type="ECO:0000256" key="4">
    <source>
        <dbReference type="ARBA" id="ARBA00023136"/>
    </source>
</evidence>
<comment type="caution">
    <text evidence="7">The sequence shown here is derived from an EMBL/GenBank/DDBJ whole genome shotgun (WGS) entry which is preliminary data.</text>
</comment>
<dbReference type="RefSeq" id="WP_150078236.1">
    <property type="nucleotide sequence ID" value="NZ_VWOX01000012.1"/>
</dbReference>
<dbReference type="GO" id="GO:0012505">
    <property type="term" value="C:endomembrane system"/>
    <property type="evidence" value="ECO:0007669"/>
    <property type="project" value="UniProtKB-SubCell"/>
</dbReference>
<keyword evidence="8" id="KW-1185">Reference proteome</keyword>
<evidence type="ECO:0000256" key="2">
    <source>
        <dbReference type="ARBA" id="ARBA00022692"/>
    </source>
</evidence>
<keyword evidence="3 5" id="KW-1133">Transmembrane helix</keyword>